<reference evidence="1" key="1">
    <citation type="submission" date="2018-06" db="EMBL/GenBank/DDBJ databases">
        <authorList>
            <person name="Zhirakovskaya E."/>
        </authorList>
    </citation>
    <scope>NUCLEOTIDE SEQUENCE</scope>
</reference>
<gene>
    <name evidence="1" type="ORF">MNBD_ALPHA09-1932</name>
</gene>
<organism evidence="1">
    <name type="scientific">hydrothermal vent metagenome</name>
    <dbReference type="NCBI Taxonomy" id="652676"/>
    <lineage>
        <taxon>unclassified sequences</taxon>
        <taxon>metagenomes</taxon>
        <taxon>ecological metagenomes</taxon>
    </lineage>
</organism>
<dbReference type="AlphaFoldDB" id="A0A3B0TP10"/>
<protein>
    <submittedName>
        <fullName evidence="1">Uncharacterized protein</fullName>
    </submittedName>
</protein>
<feature type="non-terminal residue" evidence="1">
    <location>
        <position position="45"/>
    </location>
</feature>
<sequence>MLLPDAKTVWLYREKLARAGMVKSLFDRFDAYLRDNGYLAMGGQI</sequence>
<name>A0A3B0TP10_9ZZZZ</name>
<proteinExistence type="predicted"/>
<dbReference type="EMBL" id="UOEM01000011">
    <property type="protein sequence ID" value="VAW10384.1"/>
    <property type="molecule type" value="Genomic_DNA"/>
</dbReference>
<evidence type="ECO:0000313" key="1">
    <source>
        <dbReference type="EMBL" id="VAW10384.1"/>
    </source>
</evidence>
<accession>A0A3B0TP10</accession>